<comment type="caution">
    <text evidence="9">The sequence shown here is derived from an EMBL/GenBank/DDBJ whole genome shotgun (WGS) entry which is preliminary data.</text>
</comment>
<accession>A0A4R2R052</accession>
<dbReference type="SMART" id="SM00345">
    <property type="entry name" value="HTH_GNTR"/>
    <property type="match status" value="1"/>
</dbReference>
<keyword evidence="2" id="KW-0805">Transcription regulation</keyword>
<evidence type="ECO:0000256" key="4">
    <source>
        <dbReference type="ARBA" id="ARBA00023163"/>
    </source>
</evidence>
<feature type="region of interest" description="Disordered" evidence="6">
    <location>
        <begin position="497"/>
        <end position="529"/>
    </location>
</feature>
<name>A0A4R2R052_9PSEU</name>
<organism evidence="9 10">
    <name type="scientific">Tamaricihabitans halophyticus</name>
    <dbReference type="NCBI Taxonomy" id="1262583"/>
    <lineage>
        <taxon>Bacteria</taxon>
        <taxon>Bacillati</taxon>
        <taxon>Actinomycetota</taxon>
        <taxon>Actinomycetes</taxon>
        <taxon>Pseudonocardiales</taxon>
        <taxon>Pseudonocardiaceae</taxon>
        <taxon>Tamaricihabitans</taxon>
    </lineage>
</organism>
<dbReference type="Gene3D" id="1.10.443.10">
    <property type="entry name" value="Intergrase catalytic core"/>
    <property type="match status" value="1"/>
</dbReference>
<evidence type="ECO:0000256" key="2">
    <source>
        <dbReference type="ARBA" id="ARBA00023015"/>
    </source>
</evidence>
<dbReference type="InterPro" id="IPR036390">
    <property type="entry name" value="WH_DNA-bd_sf"/>
</dbReference>
<dbReference type="InterPro" id="IPR002104">
    <property type="entry name" value="Integrase_catalytic"/>
</dbReference>
<dbReference type="InterPro" id="IPR010998">
    <property type="entry name" value="Integrase_recombinase_N"/>
</dbReference>
<protein>
    <submittedName>
        <fullName evidence="9">Site-specific recombinase XerD</fullName>
    </submittedName>
</protein>
<dbReference type="InterPro" id="IPR011010">
    <property type="entry name" value="DNA_brk_join_enz"/>
</dbReference>
<dbReference type="GO" id="GO:0003700">
    <property type="term" value="F:DNA-binding transcription factor activity"/>
    <property type="evidence" value="ECO:0007669"/>
    <property type="project" value="InterPro"/>
</dbReference>
<proteinExistence type="inferred from homology"/>
<comment type="similarity">
    <text evidence="1">Belongs to the 'phage' integrase family.</text>
</comment>
<dbReference type="InterPro" id="IPR000524">
    <property type="entry name" value="Tscrpt_reg_HTH_GntR"/>
</dbReference>
<dbReference type="PROSITE" id="PS51898">
    <property type="entry name" value="TYR_RECOMBINASE"/>
    <property type="match status" value="1"/>
</dbReference>
<feature type="domain" description="HTH gntR-type" evidence="7">
    <location>
        <begin position="436"/>
        <end position="506"/>
    </location>
</feature>
<dbReference type="Pfam" id="PF00392">
    <property type="entry name" value="GntR"/>
    <property type="match status" value="1"/>
</dbReference>
<keyword evidence="3" id="KW-0238">DNA-binding</keyword>
<keyword evidence="10" id="KW-1185">Reference proteome</keyword>
<dbReference type="Proteomes" id="UP000294911">
    <property type="component" value="Unassembled WGS sequence"/>
</dbReference>
<dbReference type="GO" id="GO:0015074">
    <property type="term" value="P:DNA integration"/>
    <property type="evidence" value="ECO:0007669"/>
    <property type="project" value="InterPro"/>
</dbReference>
<evidence type="ECO:0000256" key="3">
    <source>
        <dbReference type="ARBA" id="ARBA00023125"/>
    </source>
</evidence>
<keyword evidence="5" id="KW-0233">DNA recombination</keyword>
<dbReference type="EMBL" id="SLXQ01000002">
    <property type="protein sequence ID" value="TCP54798.1"/>
    <property type="molecule type" value="Genomic_DNA"/>
</dbReference>
<dbReference type="Gene3D" id="1.10.150.130">
    <property type="match status" value="1"/>
</dbReference>
<dbReference type="InterPro" id="IPR036388">
    <property type="entry name" value="WH-like_DNA-bd_sf"/>
</dbReference>
<dbReference type="PANTHER" id="PTHR30349:SF41">
    <property type="entry name" value="INTEGRASE_RECOMBINASE PROTEIN MJ0367-RELATED"/>
    <property type="match status" value="1"/>
</dbReference>
<dbReference type="Pfam" id="PF00589">
    <property type="entry name" value="Phage_integrase"/>
    <property type="match status" value="1"/>
</dbReference>
<dbReference type="PROSITE" id="PS50949">
    <property type="entry name" value="HTH_GNTR"/>
    <property type="match status" value="1"/>
</dbReference>
<dbReference type="SUPFAM" id="SSF46785">
    <property type="entry name" value="Winged helix' DNA-binding domain"/>
    <property type="match status" value="1"/>
</dbReference>
<evidence type="ECO:0000313" key="9">
    <source>
        <dbReference type="EMBL" id="TCP54798.1"/>
    </source>
</evidence>
<evidence type="ECO:0000259" key="7">
    <source>
        <dbReference type="PROSITE" id="PS50949"/>
    </source>
</evidence>
<evidence type="ECO:0000256" key="5">
    <source>
        <dbReference type="ARBA" id="ARBA00023172"/>
    </source>
</evidence>
<evidence type="ECO:0000256" key="1">
    <source>
        <dbReference type="ARBA" id="ARBA00008857"/>
    </source>
</evidence>
<evidence type="ECO:0000259" key="8">
    <source>
        <dbReference type="PROSITE" id="PS51898"/>
    </source>
</evidence>
<evidence type="ECO:0000313" key="10">
    <source>
        <dbReference type="Proteomes" id="UP000294911"/>
    </source>
</evidence>
<dbReference type="GO" id="GO:0006310">
    <property type="term" value="P:DNA recombination"/>
    <property type="evidence" value="ECO:0007669"/>
    <property type="project" value="UniProtKB-KW"/>
</dbReference>
<dbReference type="SUPFAM" id="SSF56349">
    <property type="entry name" value="DNA breaking-rejoining enzymes"/>
    <property type="match status" value="1"/>
</dbReference>
<dbReference type="InterPro" id="IPR050090">
    <property type="entry name" value="Tyrosine_recombinase_XerCD"/>
</dbReference>
<feature type="domain" description="Tyr recombinase" evidence="8">
    <location>
        <begin position="212"/>
        <end position="412"/>
    </location>
</feature>
<evidence type="ECO:0000256" key="6">
    <source>
        <dbReference type="SAM" id="MobiDB-lite"/>
    </source>
</evidence>
<sequence length="603" mass="67006">MKRAYARLMAGKRHRQRGHIEERRGGSLRVHVYAGVDAFTGEERYLRETIPDGPTKWDQAEAARVRLLNDVYEQRHPRTDATVQQLLDKHLPLMDIAETTRRTYARYVKNHVTQLIGQRKIGDLLDATLLDSYYAELARCRDHCTGSHTEHHTTKARECDKRCQPHMREPLAAWTVRKIHFILSGAYARAVRWGWIGRNPMDQAEPPSAPKPNPDPPSAEEAAAILNEAWKDLDFGTLVWVVMITAPRRGEISRLRWRHFNKKRKVLRYSGSIAQDGAEIWEKETKEGEGRNLALDDTTVAVLSDYYDHCVKLASQAGLAITSDAHIFSLTPDGSTPYKPASLGQRYKRLAGRLGINTSIHKLRHYSATELIAAGVDIRTVAGRLGHSGGGTTTLKVYAAWVTEADQRASQTLLSRVPERPAAPPDPIERAKADPQAPYEHIAASLRRAILEGLLPGGQLAPSVKQLCQDHSVSAGTAHRALGLLRKWGLLSDAGRGNRPTIIRPPEPVTTEQPAAELPTTTTTPESTSDAKATIMLDLGLYRLGNEIRSFSAQADPTNAEHLRRLLAGAIRRFGGENTDIDDYALEVRRAGTPELLTTFVSL</sequence>
<dbReference type="GO" id="GO:0003677">
    <property type="term" value="F:DNA binding"/>
    <property type="evidence" value="ECO:0007669"/>
    <property type="project" value="UniProtKB-KW"/>
</dbReference>
<keyword evidence="4" id="KW-0804">Transcription</keyword>
<dbReference type="AlphaFoldDB" id="A0A4R2R052"/>
<dbReference type="Gene3D" id="1.10.10.10">
    <property type="entry name" value="Winged helix-like DNA-binding domain superfamily/Winged helix DNA-binding domain"/>
    <property type="match status" value="1"/>
</dbReference>
<dbReference type="PANTHER" id="PTHR30349">
    <property type="entry name" value="PHAGE INTEGRASE-RELATED"/>
    <property type="match status" value="1"/>
</dbReference>
<dbReference type="InterPro" id="IPR013762">
    <property type="entry name" value="Integrase-like_cat_sf"/>
</dbReference>
<feature type="compositionally biased region" description="Low complexity" evidence="6">
    <location>
        <begin position="510"/>
        <end position="528"/>
    </location>
</feature>
<gene>
    <name evidence="9" type="ORF">EV191_1025</name>
</gene>
<reference evidence="9 10" key="1">
    <citation type="submission" date="2019-03" db="EMBL/GenBank/DDBJ databases">
        <title>Genomic Encyclopedia of Type Strains, Phase IV (KMG-IV): sequencing the most valuable type-strain genomes for metagenomic binning, comparative biology and taxonomic classification.</title>
        <authorList>
            <person name="Goeker M."/>
        </authorList>
    </citation>
    <scope>NUCLEOTIDE SEQUENCE [LARGE SCALE GENOMIC DNA]</scope>
    <source>
        <strain evidence="9 10">DSM 45765</strain>
    </source>
</reference>